<keyword evidence="2" id="KW-0732">Signal</keyword>
<dbReference type="GeneID" id="6008597"/>
<feature type="region of interest" description="Disordered" evidence="1">
    <location>
        <begin position="186"/>
        <end position="227"/>
    </location>
</feature>
<dbReference type="RefSeq" id="XP_001832112.1">
    <property type="nucleotide sequence ID" value="XM_001832060.1"/>
</dbReference>
<organism evidence="3 4">
    <name type="scientific">Coprinopsis cinerea (strain Okayama-7 / 130 / ATCC MYA-4618 / FGSC 9003)</name>
    <name type="common">Inky cap fungus</name>
    <name type="synonym">Hormographiella aspergillata</name>
    <dbReference type="NCBI Taxonomy" id="240176"/>
    <lineage>
        <taxon>Eukaryota</taxon>
        <taxon>Fungi</taxon>
        <taxon>Dikarya</taxon>
        <taxon>Basidiomycota</taxon>
        <taxon>Agaricomycotina</taxon>
        <taxon>Agaricomycetes</taxon>
        <taxon>Agaricomycetidae</taxon>
        <taxon>Agaricales</taxon>
        <taxon>Agaricineae</taxon>
        <taxon>Psathyrellaceae</taxon>
        <taxon>Coprinopsis</taxon>
    </lineage>
</organism>
<dbReference type="OrthoDB" id="3187057at2759"/>
<sequence>MSYLSKSFFVFSTLFVQSLLPAANAQGLDIPQNGLVTDETIGYEPLCGTLGDNTYTEFEWDVGARCITAMSVFKDAPETVVIYDRSGVKLEGNVIGGLNAVPVCVCFSLAERTETYNADICIFHNEQGKLESDFVGFSAPPGSPPSGSYYVLSTLSPNSTKALPQCRNVDLPARSAEWTATAAGIRSSVAPAEPGSQTSISSGEGSGTQTSLSPSSSSASADDDDDPSSGFRLGMSLTLAFTTFLVAISL</sequence>
<feature type="compositionally biased region" description="Polar residues" evidence="1">
    <location>
        <begin position="195"/>
        <end position="212"/>
    </location>
</feature>
<dbReference type="EMBL" id="AACS02000009">
    <property type="protein sequence ID" value="EAU89758.1"/>
    <property type="molecule type" value="Genomic_DNA"/>
</dbReference>
<accession>A8NBB3</accession>
<evidence type="ECO:0000313" key="3">
    <source>
        <dbReference type="EMBL" id="EAU89758.1"/>
    </source>
</evidence>
<name>A8NBB3_COPC7</name>
<dbReference type="InParanoid" id="A8NBB3"/>
<evidence type="ECO:0000313" key="4">
    <source>
        <dbReference type="Proteomes" id="UP000001861"/>
    </source>
</evidence>
<proteinExistence type="predicted"/>
<dbReference type="VEuPathDB" id="FungiDB:CC1G_07483"/>
<feature type="chain" id="PRO_5002724515" evidence="2">
    <location>
        <begin position="26"/>
        <end position="250"/>
    </location>
</feature>
<gene>
    <name evidence="3" type="ORF">CC1G_07483</name>
</gene>
<reference evidence="3 4" key="1">
    <citation type="journal article" date="2010" name="Proc. Natl. Acad. Sci. U.S.A.">
        <title>Insights into evolution of multicellular fungi from the assembled chromosomes of the mushroom Coprinopsis cinerea (Coprinus cinereus).</title>
        <authorList>
            <person name="Stajich J.E."/>
            <person name="Wilke S.K."/>
            <person name="Ahren D."/>
            <person name="Au C.H."/>
            <person name="Birren B.W."/>
            <person name="Borodovsky M."/>
            <person name="Burns C."/>
            <person name="Canback B."/>
            <person name="Casselton L.A."/>
            <person name="Cheng C.K."/>
            <person name="Deng J."/>
            <person name="Dietrich F.S."/>
            <person name="Fargo D.C."/>
            <person name="Farman M.L."/>
            <person name="Gathman A.C."/>
            <person name="Goldberg J."/>
            <person name="Guigo R."/>
            <person name="Hoegger P.J."/>
            <person name="Hooker J.B."/>
            <person name="Huggins A."/>
            <person name="James T.Y."/>
            <person name="Kamada T."/>
            <person name="Kilaru S."/>
            <person name="Kodira C."/>
            <person name="Kues U."/>
            <person name="Kupfer D."/>
            <person name="Kwan H.S."/>
            <person name="Lomsadze A."/>
            <person name="Li W."/>
            <person name="Lilly W.W."/>
            <person name="Ma L.J."/>
            <person name="Mackey A.J."/>
            <person name="Manning G."/>
            <person name="Martin F."/>
            <person name="Muraguchi H."/>
            <person name="Natvig D.O."/>
            <person name="Palmerini H."/>
            <person name="Ramesh M.A."/>
            <person name="Rehmeyer C.J."/>
            <person name="Roe B.A."/>
            <person name="Shenoy N."/>
            <person name="Stanke M."/>
            <person name="Ter-Hovhannisyan V."/>
            <person name="Tunlid A."/>
            <person name="Velagapudi R."/>
            <person name="Vision T.J."/>
            <person name="Zeng Q."/>
            <person name="Zolan M.E."/>
            <person name="Pukkila P.J."/>
        </authorList>
    </citation>
    <scope>NUCLEOTIDE SEQUENCE [LARGE SCALE GENOMIC DNA]</scope>
    <source>
        <strain evidence="4">Okayama-7 / 130 / ATCC MYA-4618 / FGSC 9003</strain>
    </source>
</reference>
<protein>
    <submittedName>
        <fullName evidence="3">Uncharacterized protein</fullName>
    </submittedName>
</protein>
<dbReference type="KEGG" id="cci:CC1G_07483"/>
<keyword evidence="4" id="KW-1185">Reference proteome</keyword>
<evidence type="ECO:0000256" key="2">
    <source>
        <dbReference type="SAM" id="SignalP"/>
    </source>
</evidence>
<dbReference type="AlphaFoldDB" id="A8NBB3"/>
<feature type="signal peptide" evidence="2">
    <location>
        <begin position="1"/>
        <end position="25"/>
    </location>
</feature>
<dbReference type="Proteomes" id="UP000001861">
    <property type="component" value="Unassembled WGS sequence"/>
</dbReference>
<evidence type="ECO:0000256" key="1">
    <source>
        <dbReference type="SAM" id="MobiDB-lite"/>
    </source>
</evidence>
<comment type="caution">
    <text evidence="3">The sequence shown here is derived from an EMBL/GenBank/DDBJ whole genome shotgun (WGS) entry which is preliminary data.</text>
</comment>